<organism evidence="2 3">
    <name type="scientific">Fimbriimonas ginsengisoli Gsoil 348</name>
    <dbReference type="NCBI Taxonomy" id="661478"/>
    <lineage>
        <taxon>Bacteria</taxon>
        <taxon>Bacillati</taxon>
        <taxon>Armatimonadota</taxon>
        <taxon>Fimbriimonadia</taxon>
        <taxon>Fimbriimonadales</taxon>
        <taxon>Fimbriimonadaceae</taxon>
        <taxon>Fimbriimonas</taxon>
    </lineage>
</organism>
<reference evidence="2 3" key="1">
    <citation type="journal article" date="2014" name="PLoS ONE">
        <title>The first complete genome sequence of the class fimbriimonadia in the phylum armatimonadetes.</title>
        <authorList>
            <person name="Hu Z.Y."/>
            <person name="Wang Y.Z."/>
            <person name="Im W.T."/>
            <person name="Wang S.Y."/>
            <person name="Zhao G.P."/>
            <person name="Zheng H.J."/>
            <person name="Quan Z.X."/>
        </authorList>
    </citation>
    <scope>NUCLEOTIDE SEQUENCE [LARGE SCALE GENOMIC DNA]</scope>
    <source>
        <strain evidence="2">Gsoil 348</strain>
    </source>
</reference>
<dbReference type="HOGENOM" id="CLU_1842142_0_0_0"/>
<accession>A0A068NT24</accession>
<dbReference type="Gene3D" id="3.30.300.160">
    <property type="entry name" value="Type II secretion system, protein E, N-terminal domain"/>
    <property type="match status" value="1"/>
</dbReference>
<keyword evidence="3" id="KW-1185">Reference proteome</keyword>
<protein>
    <submittedName>
        <fullName evidence="2">Type IV fimbrial assembly, ATPase PilB</fullName>
    </submittedName>
</protein>
<feature type="domain" description="Type II secretion system protein GspE N-terminal" evidence="1">
    <location>
        <begin position="54"/>
        <end position="136"/>
    </location>
</feature>
<evidence type="ECO:0000259" key="1">
    <source>
        <dbReference type="Pfam" id="PF05157"/>
    </source>
</evidence>
<dbReference type="AlphaFoldDB" id="A0A068NT24"/>
<evidence type="ECO:0000313" key="3">
    <source>
        <dbReference type="Proteomes" id="UP000027982"/>
    </source>
</evidence>
<evidence type="ECO:0000313" key="2">
    <source>
        <dbReference type="EMBL" id="AIE84784.1"/>
    </source>
</evidence>
<sequence>MRLFRNLGYLSDEQIEEAREVAKTTRAKDIRETLLSIGMFGDRAFLQSKAQEMGYAFADFDRIIPDPDAISAVPPHLARAGRAFPLKKQGNNLWVALADPSNLLAMDAIRAASGLRVIPVLAVPEQIDAAIQREYPIPE</sequence>
<dbReference type="EMBL" id="CP007139">
    <property type="protein sequence ID" value="AIE84784.1"/>
    <property type="molecule type" value="Genomic_DNA"/>
</dbReference>
<gene>
    <name evidence="2" type="ORF">OP10G_1416</name>
</gene>
<dbReference type="KEGG" id="fgi:OP10G_1416"/>
<dbReference type="InterPro" id="IPR037257">
    <property type="entry name" value="T2SS_E_N_sf"/>
</dbReference>
<dbReference type="STRING" id="661478.OP10G_1416"/>
<name>A0A068NT24_FIMGI</name>
<proteinExistence type="predicted"/>
<dbReference type="Proteomes" id="UP000027982">
    <property type="component" value="Chromosome"/>
</dbReference>
<dbReference type="InterPro" id="IPR007831">
    <property type="entry name" value="T2SS_GspE_N"/>
</dbReference>
<dbReference type="Pfam" id="PF05157">
    <property type="entry name" value="MshEN"/>
    <property type="match status" value="1"/>
</dbReference>
<dbReference type="eggNOG" id="COG2804">
    <property type="taxonomic scope" value="Bacteria"/>
</dbReference>
<dbReference type="SUPFAM" id="SSF160246">
    <property type="entry name" value="EspE N-terminal domain-like"/>
    <property type="match status" value="1"/>
</dbReference>